<dbReference type="Proteomes" id="UP000245926">
    <property type="component" value="Chromosome"/>
</dbReference>
<gene>
    <name evidence="2" type="ORF">DK389_14885</name>
</gene>
<evidence type="ECO:0000256" key="1">
    <source>
        <dbReference type="SAM" id="Phobius"/>
    </source>
</evidence>
<name>A0A2U8W7T7_9HYPH</name>
<feature type="transmembrane region" description="Helical" evidence="1">
    <location>
        <begin position="21"/>
        <end position="48"/>
    </location>
</feature>
<protein>
    <submittedName>
        <fullName evidence="2">Uncharacterized protein</fullName>
    </submittedName>
</protein>
<evidence type="ECO:0000313" key="3">
    <source>
        <dbReference type="Proteomes" id="UP000245926"/>
    </source>
</evidence>
<sequence length="114" mass="12334">MATFHLKDWRRRSAWRRRIQLFRSSLDANLMLFLDWLISVTLCLGLAIVLPMPAMPGTLAALLSLAGFVWLGLAITQAGPPVDSPHLTAWDAALLSFASSFGVQAAAHLGAFGS</sequence>
<dbReference type="RefSeq" id="WP_109890691.1">
    <property type="nucleotide sequence ID" value="NZ_CP029550.1"/>
</dbReference>
<dbReference type="OrthoDB" id="7999357at2"/>
<accession>A0A2U8W7T7</accession>
<reference evidence="3" key="1">
    <citation type="submission" date="2018-05" db="EMBL/GenBank/DDBJ databases">
        <title>Complete Genome Sequence of Methylobacterium sp. 17SD2-17.</title>
        <authorList>
            <person name="Srinivasan S."/>
        </authorList>
    </citation>
    <scope>NUCLEOTIDE SEQUENCE [LARGE SCALE GENOMIC DNA]</scope>
    <source>
        <strain evidence="3">17SD2-17</strain>
    </source>
</reference>
<keyword evidence="1" id="KW-1133">Transmembrane helix</keyword>
<feature type="transmembrane region" description="Helical" evidence="1">
    <location>
        <begin position="54"/>
        <end position="75"/>
    </location>
</feature>
<keyword evidence="1" id="KW-0472">Membrane</keyword>
<proteinExistence type="predicted"/>
<organism evidence="2 3">
    <name type="scientific">Methylobacterium durans</name>
    <dbReference type="NCBI Taxonomy" id="2202825"/>
    <lineage>
        <taxon>Bacteria</taxon>
        <taxon>Pseudomonadati</taxon>
        <taxon>Pseudomonadota</taxon>
        <taxon>Alphaproteobacteria</taxon>
        <taxon>Hyphomicrobiales</taxon>
        <taxon>Methylobacteriaceae</taxon>
        <taxon>Methylobacterium</taxon>
    </lineage>
</organism>
<evidence type="ECO:0000313" key="2">
    <source>
        <dbReference type="EMBL" id="AWN41560.1"/>
    </source>
</evidence>
<feature type="transmembrane region" description="Helical" evidence="1">
    <location>
        <begin position="87"/>
        <end position="107"/>
    </location>
</feature>
<keyword evidence="3" id="KW-1185">Reference proteome</keyword>
<dbReference type="AlphaFoldDB" id="A0A2U8W7T7"/>
<dbReference type="KEGG" id="mets:DK389_14885"/>
<keyword evidence="1" id="KW-0812">Transmembrane</keyword>
<dbReference type="EMBL" id="CP029550">
    <property type="protein sequence ID" value="AWN41560.1"/>
    <property type="molecule type" value="Genomic_DNA"/>
</dbReference>